<dbReference type="Proteomes" id="UP000064967">
    <property type="component" value="Chromosome"/>
</dbReference>
<reference evidence="1 2" key="1">
    <citation type="submission" date="2015-08" db="EMBL/GenBank/DDBJ databases">
        <authorList>
            <person name="Babu N.S."/>
            <person name="Beckwith C.J."/>
            <person name="Beseler K.G."/>
            <person name="Brison A."/>
            <person name="Carone J.V."/>
            <person name="Caskin T.P."/>
            <person name="Diamond M."/>
            <person name="Durham M.E."/>
            <person name="Foxe J.M."/>
            <person name="Go M."/>
            <person name="Henderson B.A."/>
            <person name="Jones I.B."/>
            <person name="McGettigan J.A."/>
            <person name="Micheletti S.J."/>
            <person name="Nasrallah M.E."/>
            <person name="Ortiz D."/>
            <person name="Piller C.R."/>
            <person name="Privatt S.R."/>
            <person name="Schneider S.L."/>
            <person name="Sharp S."/>
            <person name="Smith T.C."/>
            <person name="Stanton J.D."/>
            <person name="Ullery H.E."/>
            <person name="Wilson R.J."/>
            <person name="Serrano M.G."/>
            <person name="Buck G."/>
            <person name="Lee V."/>
            <person name="Wang Y."/>
            <person name="Carvalho R."/>
            <person name="Voegtly L."/>
            <person name="Shi R."/>
            <person name="Duckworth R."/>
            <person name="Johnson A."/>
            <person name="Loviza R."/>
            <person name="Walstead R."/>
            <person name="Shah Z."/>
            <person name="Kiflezghi M."/>
            <person name="Wade K."/>
            <person name="Ball S.L."/>
            <person name="Bradley K.W."/>
            <person name="Asai D.J."/>
            <person name="Bowman C.A."/>
            <person name="Russell D.A."/>
            <person name="Pope W.H."/>
            <person name="Jacobs-Sera D."/>
            <person name="Hendrix R.W."/>
            <person name="Hatfull G.F."/>
        </authorList>
    </citation>
    <scope>NUCLEOTIDE SEQUENCE [LARGE SCALE GENOMIC DNA]</scope>
    <source>
        <strain evidence="1 2">DSM 27648</strain>
    </source>
</reference>
<proteinExistence type="predicted"/>
<protein>
    <recommendedName>
        <fullName evidence="3">Mobile element protein</fullName>
    </recommendedName>
</protein>
<evidence type="ECO:0008006" key="3">
    <source>
        <dbReference type="Google" id="ProtNLM"/>
    </source>
</evidence>
<keyword evidence="2" id="KW-1185">Reference proteome</keyword>
<name>A0A0K1Q0C5_9BACT</name>
<accession>A0A0K1Q0C5</accession>
<dbReference type="EMBL" id="CP012333">
    <property type="protein sequence ID" value="AKU99218.1"/>
    <property type="molecule type" value="Genomic_DNA"/>
</dbReference>
<evidence type="ECO:0000313" key="1">
    <source>
        <dbReference type="EMBL" id="AKU99218.1"/>
    </source>
</evidence>
<sequence length="64" mass="7135">MTQYQANQKDRPVLTEAEVEQLRSAASQLVGEGAVGTKMIDGWRALADAHDRVVASLRQKRRIN</sequence>
<dbReference type="STRING" id="1391654.AKJ09_05882"/>
<evidence type="ECO:0000313" key="2">
    <source>
        <dbReference type="Proteomes" id="UP000064967"/>
    </source>
</evidence>
<dbReference type="RefSeq" id="WP_146650574.1">
    <property type="nucleotide sequence ID" value="NZ_CP012333.1"/>
</dbReference>
<dbReference type="KEGG" id="llu:AKJ09_05882"/>
<gene>
    <name evidence="1" type="ORF">AKJ09_05882</name>
</gene>
<dbReference type="AlphaFoldDB" id="A0A0K1Q0C5"/>
<organism evidence="1 2">
    <name type="scientific">Labilithrix luteola</name>
    <dbReference type="NCBI Taxonomy" id="1391654"/>
    <lineage>
        <taxon>Bacteria</taxon>
        <taxon>Pseudomonadati</taxon>
        <taxon>Myxococcota</taxon>
        <taxon>Polyangia</taxon>
        <taxon>Polyangiales</taxon>
        <taxon>Labilitrichaceae</taxon>
        <taxon>Labilithrix</taxon>
    </lineage>
</organism>